<accession>A0A645FGB5</accession>
<dbReference type="AlphaFoldDB" id="A0A645FGB5"/>
<sequence>MTAGSGENDGSQRNNHNVSGIRGHIGHNPGEYNHRSQKAGGNIAQQLLQGRIDQSGVFSNTDTQHGNQNGTQWREAGKVSGG</sequence>
<feature type="compositionally biased region" description="Polar residues" evidence="1">
    <location>
        <begin position="56"/>
        <end position="72"/>
    </location>
</feature>
<comment type="caution">
    <text evidence="2">The sequence shown here is derived from an EMBL/GenBank/DDBJ whole genome shotgun (WGS) entry which is preliminary data.</text>
</comment>
<proteinExistence type="predicted"/>
<name>A0A645FGB5_9ZZZZ</name>
<feature type="compositionally biased region" description="Polar residues" evidence="1">
    <location>
        <begin position="8"/>
        <end position="18"/>
    </location>
</feature>
<reference evidence="2" key="1">
    <citation type="submission" date="2019-08" db="EMBL/GenBank/DDBJ databases">
        <authorList>
            <person name="Kucharzyk K."/>
            <person name="Murdoch R.W."/>
            <person name="Higgins S."/>
            <person name="Loffler F."/>
        </authorList>
    </citation>
    <scope>NUCLEOTIDE SEQUENCE</scope>
</reference>
<protein>
    <submittedName>
        <fullName evidence="2">Uncharacterized protein</fullName>
    </submittedName>
</protein>
<organism evidence="2">
    <name type="scientific">bioreactor metagenome</name>
    <dbReference type="NCBI Taxonomy" id="1076179"/>
    <lineage>
        <taxon>unclassified sequences</taxon>
        <taxon>metagenomes</taxon>
        <taxon>ecological metagenomes</taxon>
    </lineage>
</organism>
<evidence type="ECO:0000313" key="2">
    <source>
        <dbReference type="EMBL" id="MPN13445.1"/>
    </source>
</evidence>
<evidence type="ECO:0000256" key="1">
    <source>
        <dbReference type="SAM" id="MobiDB-lite"/>
    </source>
</evidence>
<feature type="region of interest" description="Disordered" evidence="1">
    <location>
        <begin position="1"/>
        <end position="82"/>
    </location>
</feature>
<dbReference type="EMBL" id="VSSQ01059944">
    <property type="protein sequence ID" value="MPN13445.1"/>
    <property type="molecule type" value="Genomic_DNA"/>
</dbReference>
<gene>
    <name evidence="2" type="ORF">SDC9_160766</name>
</gene>